<dbReference type="FunFam" id="3.30.300.30:FF:000008">
    <property type="entry name" value="2,3-dihydroxybenzoate-AMP ligase"/>
    <property type="match status" value="1"/>
</dbReference>
<dbReference type="InterPro" id="IPR011963">
    <property type="entry name" value="DHB_AMP_lig"/>
</dbReference>
<keyword evidence="4" id="KW-0812">Transmembrane</keyword>
<dbReference type="Gene3D" id="3.30.300.30">
    <property type="match status" value="1"/>
</dbReference>
<dbReference type="AlphaFoldDB" id="A0A117XGC6"/>
<accession>A0A117XGC6</accession>
<dbReference type="Gene3D" id="2.30.38.10">
    <property type="entry name" value="Luciferase, Domain 3"/>
    <property type="match status" value="1"/>
</dbReference>
<comment type="similarity">
    <text evidence="2">Belongs to the ATP-dependent AMP-binding enzyme family.</text>
</comment>
<dbReference type="PROSITE" id="PS00455">
    <property type="entry name" value="AMP_BINDING"/>
    <property type="match status" value="1"/>
</dbReference>
<evidence type="ECO:0000313" key="7">
    <source>
        <dbReference type="EMBL" id="KUZ86561.1"/>
    </source>
</evidence>
<keyword evidence="3 7" id="KW-0436">Ligase</keyword>
<sequence length="538" mass="58226">MMRAHGTPWPDAFADAYRAKGYWRGQSFAQWLDERVARHGERIALVQDDIRWSYRTLADEAARVARALTARGIAPGDRVVVQLPNCVAFFAVTFALFRLGALPVFALPAHRRREIGFFCRHAQAVAYVAAEGHDGFDYRALARDVQADAPTLRHVLFTAPGNANLALADAPAHVALPPEPAAGEVAFLQLSGGSTGTPKLIPRTHDDYLYSVRESARICGLSERSVYLAALPAAHNYALSSPGSFGVLHAGGTVVLCDGASPDAAFPLIERERVTVVALVPPLVPVWLAAVARQREALASLELVQVGGARFDPALAARAADGFGARLQQVFGMAEGLVNYTRLDDPRERVTGTQGRPISPDDEIRIVDDDDRPVAPGEVGHLLTRGPYTIRGYYEADAHNARAFTADGFYRTGDRVRVTSTGHLIVEGRAKDQVNRGGEKIPAEEIEHLLLAHPGVVDAALVPMPDPYLGERSCAYVIRGTPAPGAAELIRFVREQGVAAFKVPDRIEFVDVFPKTPVGKIDKRALRERIAAQLTTAA</sequence>
<organism evidence="7 8">
    <name type="scientific">Burkholderia ubonensis</name>
    <dbReference type="NCBI Taxonomy" id="101571"/>
    <lineage>
        <taxon>Bacteria</taxon>
        <taxon>Pseudomonadati</taxon>
        <taxon>Pseudomonadota</taxon>
        <taxon>Betaproteobacteria</taxon>
        <taxon>Burkholderiales</taxon>
        <taxon>Burkholderiaceae</taxon>
        <taxon>Burkholderia</taxon>
        <taxon>Burkholderia cepacia complex</taxon>
    </lineage>
</organism>
<feature type="domain" description="AMP-dependent synthetase/ligase" evidence="5">
    <location>
        <begin position="32"/>
        <end position="394"/>
    </location>
</feature>
<feature type="domain" description="AMP-binding enzyme C-terminal" evidence="6">
    <location>
        <begin position="445"/>
        <end position="520"/>
    </location>
</feature>
<dbReference type="PANTHER" id="PTHR43767">
    <property type="entry name" value="LONG-CHAIN-FATTY-ACID--COA LIGASE"/>
    <property type="match status" value="1"/>
</dbReference>
<dbReference type="Pfam" id="PF13193">
    <property type="entry name" value="AMP-binding_C"/>
    <property type="match status" value="1"/>
</dbReference>
<reference evidence="7 8" key="1">
    <citation type="submission" date="2015-11" db="EMBL/GenBank/DDBJ databases">
        <title>Expanding the genomic diversity of Burkholderia species for the development of highly accurate diagnostics.</title>
        <authorList>
            <person name="Sahl J."/>
            <person name="Keim P."/>
            <person name="Wagner D."/>
        </authorList>
    </citation>
    <scope>NUCLEOTIDE SEQUENCE [LARGE SCALE GENOMIC DNA]</scope>
    <source>
        <strain evidence="7 8">RF32-BP4</strain>
    </source>
</reference>
<keyword evidence="4" id="KW-0472">Membrane</keyword>
<dbReference type="Pfam" id="PF00501">
    <property type="entry name" value="AMP-binding"/>
    <property type="match status" value="1"/>
</dbReference>
<evidence type="ECO:0000259" key="6">
    <source>
        <dbReference type="Pfam" id="PF13193"/>
    </source>
</evidence>
<dbReference type="PANTHER" id="PTHR43767:SF1">
    <property type="entry name" value="NONRIBOSOMAL PEPTIDE SYNTHASE PES1 (EUROFUNG)-RELATED"/>
    <property type="match status" value="1"/>
</dbReference>
<comment type="caution">
    <text evidence="7">The sequence shown here is derived from an EMBL/GenBank/DDBJ whole genome shotgun (WGS) entry which is preliminary data.</text>
</comment>
<dbReference type="FunFam" id="2.30.38.10:FF:000003">
    <property type="entry name" value="Vibriobactin-specific 2,3-dihydroxybenzoate-AMP ligase"/>
    <property type="match status" value="1"/>
</dbReference>
<dbReference type="InterPro" id="IPR000873">
    <property type="entry name" value="AMP-dep_synth/lig_dom"/>
</dbReference>
<proteinExistence type="inferred from homology"/>
<dbReference type="NCBIfam" id="TIGR02275">
    <property type="entry name" value="DHB_AMP_lig"/>
    <property type="match status" value="1"/>
</dbReference>
<evidence type="ECO:0000256" key="1">
    <source>
        <dbReference type="ARBA" id="ARBA00004924"/>
    </source>
</evidence>
<dbReference type="GO" id="GO:0019290">
    <property type="term" value="P:siderophore biosynthetic process"/>
    <property type="evidence" value="ECO:0007669"/>
    <property type="project" value="InterPro"/>
</dbReference>
<evidence type="ECO:0000313" key="8">
    <source>
        <dbReference type="Proteomes" id="UP000065521"/>
    </source>
</evidence>
<dbReference type="Proteomes" id="UP000065521">
    <property type="component" value="Unassembled WGS sequence"/>
</dbReference>
<dbReference type="GO" id="GO:0008668">
    <property type="term" value="F:2,3-dihydroxybenzoate--[aryl-carrier protein] ligase"/>
    <property type="evidence" value="ECO:0007669"/>
    <property type="project" value="InterPro"/>
</dbReference>
<dbReference type="InterPro" id="IPR045851">
    <property type="entry name" value="AMP-bd_C_sf"/>
</dbReference>
<keyword evidence="4" id="KW-1133">Transmembrane helix</keyword>
<gene>
    <name evidence="7" type="primary">entE</name>
    <name evidence="7" type="ORF">WI38_22060</name>
</gene>
<evidence type="ECO:0000256" key="2">
    <source>
        <dbReference type="ARBA" id="ARBA00006432"/>
    </source>
</evidence>
<dbReference type="SUPFAM" id="SSF56801">
    <property type="entry name" value="Acetyl-CoA synthetase-like"/>
    <property type="match status" value="1"/>
</dbReference>
<dbReference type="EMBL" id="LOTN01000046">
    <property type="protein sequence ID" value="KUZ86561.1"/>
    <property type="molecule type" value="Genomic_DNA"/>
</dbReference>
<comment type="pathway">
    <text evidence="1">Siderophore biosynthesis.</text>
</comment>
<dbReference type="InterPro" id="IPR020845">
    <property type="entry name" value="AMP-binding_CS"/>
</dbReference>
<evidence type="ECO:0000256" key="3">
    <source>
        <dbReference type="ARBA" id="ARBA00022598"/>
    </source>
</evidence>
<dbReference type="InterPro" id="IPR025110">
    <property type="entry name" value="AMP-bd_C"/>
</dbReference>
<dbReference type="Gene3D" id="3.40.50.980">
    <property type="match status" value="2"/>
</dbReference>
<evidence type="ECO:0000259" key="5">
    <source>
        <dbReference type="Pfam" id="PF00501"/>
    </source>
</evidence>
<name>A0A117XGC6_9BURK</name>
<dbReference type="InterPro" id="IPR050237">
    <property type="entry name" value="ATP-dep_AMP-bd_enzyme"/>
</dbReference>
<protein>
    <submittedName>
        <fullName evidence="7">2,3-dihydroxybenzoate-AMP ligase</fullName>
    </submittedName>
</protein>
<dbReference type="CDD" id="cd05920">
    <property type="entry name" value="23DHB-AMP_lg"/>
    <property type="match status" value="1"/>
</dbReference>
<evidence type="ECO:0000256" key="4">
    <source>
        <dbReference type="SAM" id="Phobius"/>
    </source>
</evidence>
<feature type="transmembrane region" description="Helical" evidence="4">
    <location>
        <begin position="87"/>
        <end position="107"/>
    </location>
</feature>